<dbReference type="InterPro" id="IPR029062">
    <property type="entry name" value="Class_I_gatase-like"/>
</dbReference>
<gene>
    <name evidence="2" type="ORF">KDK_60480</name>
</gene>
<feature type="region of interest" description="Disordered" evidence="1">
    <location>
        <begin position="1"/>
        <end position="32"/>
    </location>
</feature>
<organism evidence="2 3">
    <name type="scientific">Dictyobacter kobayashii</name>
    <dbReference type="NCBI Taxonomy" id="2014872"/>
    <lineage>
        <taxon>Bacteria</taxon>
        <taxon>Bacillati</taxon>
        <taxon>Chloroflexota</taxon>
        <taxon>Ktedonobacteria</taxon>
        <taxon>Ktedonobacterales</taxon>
        <taxon>Dictyobacteraceae</taxon>
        <taxon>Dictyobacter</taxon>
    </lineage>
</organism>
<reference evidence="3" key="1">
    <citation type="submission" date="2018-12" db="EMBL/GenBank/DDBJ databases">
        <title>Tengunoibacter tsumagoiensis gen. nov., sp. nov., Dictyobacter kobayashii sp. nov., D. alpinus sp. nov., and D. joshuensis sp. nov. and description of Dictyobacteraceae fam. nov. within the order Ktedonobacterales isolated from Tengu-no-mugimeshi.</title>
        <authorList>
            <person name="Wang C.M."/>
            <person name="Zheng Y."/>
            <person name="Sakai Y."/>
            <person name="Toyoda A."/>
            <person name="Minakuchi Y."/>
            <person name="Abe K."/>
            <person name="Yokota A."/>
            <person name="Yabe S."/>
        </authorList>
    </citation>
    <scope>NUCLEOTIDE SEQUENCE [LARGE SCALE GENOMIC DNA]</scope>
    <source>
        <strain evidence="3">Uno11</strain>
    </source>
</reference>
<dbReference type="EMBL" id="BIFS01000002">
    <property type="protein sequence ID" value="GCE22248.1"/>
    <property type="molecule type" value="Genomic_DNA"/>
</dbReference>
<dbReference type="RefSeq" id="WP_161977766.1">
    <property type="nucleotide sequence ID" value="NZ_BIFS01000002.1"/>
</dbReference>
<feature type="region of interest" description="Disordered" evidence="1">
    <location>
        <begin position="315"/>
        <end position="373"/>
    </location>
</feature>
<dbReference type="SUPFAM" id="SSF52317">
    <property type="entry name" value="Class I glutamine amidotransferase-like"/>
    <property type="match status" value="1"/>
</dbReference>
<keyword evidence="3" id="KW-1185">Reference proteome</keyword>
<protein>
    <submittedName>
        <fullName evidence="2">Uncharacterized protein</fullName>
    </submittedName>
</protein>
<name>A0A402ASZ8_9CHLR</name>
<dbReference type="AlphaFoldDB" id="A0A402ASZ8"/>
<feature type="compositionally biased region" description="Basic and acidic residues" evidence="1">
    <location>
        <begin position="343"/>
        <end position="362"/>
    </location>
</feature>
<dbReference type="Gene3D" id="3.40.50.880">
    <property type="match status" value="1"/>
</dbReference>
<accession>A0A402ASZ8</accession>
<dbReference type="InterPro" id="IPR011697">
    <property type="entry name" value="Peptidase_C26"/>
</dbReference>
<feature type="compositionally biased region" description="Basic residues" evidence="1">
    <location>
        <begin position="363"/>
        <end position="373"/>
    </location>
</feature>
<proteinExistence type="predicted"/>
<evidence type="ECO:0000313" key="2">
    <source>
        <dbReference type="EMBL" id="GCE22248.1"/>
    </source>
</evidence>
<evidence type="ECO:0000256" key="1">
    <source>
        <dbReference type="SAM" id="MobiDB-lite"/>
    </source>
</evidence>
<evidence type="ECO:0000313" key="3">
    <source>
        <dbReference type="Proteomes" id="UP000287188"/>
    </source>
</evidence>
<comment type="caution">
    <text evidence="2">The sequence shown here is derived from an EMBL/GenBank/DDBJ whole genome shotgun (WGS) entry which is preliminary data.</text>
</comment>
<sequence>MTDSTHTIPVLEMTDTHDAPHEKSHDEWDAEGSQEYQPIIGIPIPVKQGNQGPLFVADALGAWAVERMGARIFLIPLWPFPTHKHIYQSLWSLMQSMDGLLLPAGIQGTDWYSSWKEREQEPGPDSWPIAWEIALAQLATYMGMPVLAIADGAEKWNNALGGKRGEAPRDLEQAATITPDTWDRHMIRVRAQSTLATALQPAIRSQDGEQKPWELAFMPQQGVERLAPGLRPCAQSEDGAVVAFERRDGAFGLGIIGRLDWGLDQAYGTTLFEAFLHACQSFDRIRQQQHGWESARDTICATVYDLVTQNQPLLPVSHQAAPRDKRPRSHTLSTPLPALHGSGGHERVRQRSHQPTKEELNKIRRQRMKVASR</sequence>
<dbReference type="Proteomes" id="UP000287188">
    <property type="component" value="Unassembled WGS sequence"/>
</dbReference>
<feature type="compositionally biased region" description="Basic and acidic residues" evidence="1">
    <location>
        <begin position="14"/>
        <end position="27"/>
    </location>
</feature>
<dbReference type="GO" id="GO:0016787">
    <property type="term" value="F:hydrolase activity"/>
    <property type="evidence" value="ECO:0007669"/>
    <property type="project" value="InterPro"/>
</dbReference>
<dbReference type="Pfam" id="PF07722">
    <property type="entry name" value="Peptidase_C26"/>
    <property type="match status" value="1"/>
</dbReference>